<organism evidence="2 3">
    <name type="scientific">Adineta ricciae</name>
    <name type="common">Rotifer</name>
    <dbReference type="NCBI Taxonomy" id="249248"/>
    <lineage>
        <taxon>Eukaryota</taxon>
        <taxon>Metazoa</taxon>
        <taxon>Spiralia</taxon>
        <taxon>Gnathifera</taxon>
        <taxon>Rotifera</taxon>
        <taxon>Eurotatoria</taxon>
        <taxon>Bdelloidea</taxon>
        <taxon>Adinetida</taxon>
        <taxon>Adinetidae</taxon>
        <taxon>Adineta</taxon>
    </lineage>
</organism>
<accession>A0A815ES44</accession>
<reference evidence="2" key="1">
    <citation type="submission" date="2021-02" db="EMBL/GenBank/DDBJ databases">
        <authorList>
            <person name="Nowell W R."/>
        </authorList>
    </citation>
    <scope>NUCLEOTIDE SEQUENCE</scope>
</reference>
<evidence type="ECO:0000256" key="1">
    <source>
        <dbReference type="SAM" id="MobiDB-lite"/>
    </source>
</evidence>
<dbReference type="Proteomes" id="UP000663828">
    <property type="component" value="Unassembled WGS sequence"/>
</dbReference>
<gene>
    <name evidence="2" type="ORF">XAT740_LOCUS29814</name>
</gene>
<comment type="caution">
    <text evidence="2">The sequence shown here is derived from an EMBL/GenBank/DDBJ whole genome shotgun (WGS) entry which is preliminary data.</text>
</comment>
<evidence type="ECO:0000313" key="2">
    <source>
        <dbReference type="EMBL" id="CAF1319177.1"/>
    </source>
</evidence>
<dbReference type="AlphaFoldDB" id="A0A815ES44"/>
<dbReference type="EMBL" id="CAJNOR010002620">
    <property type="protein sequence ID" value="CAF1319177.1"/>
    <property type="molecule type" value="Genomic_DNA"/>
</dbReference>
<sequence>MSFTIKDKENNDKYCYECLQKNEKEHICSSQLLSDSAYTLSEMTTEQINTLETFSLAHIHTKCQQDLEVWHSAAVNHLSQIFNQRLIDLNQLFQNDIQPNLTEYKQKMIEQLKNKIIPRINQFIDQSNYENKKIDKIQTIVENIRSECDAIRDGSWINIQLPDIKNFSVPIRIAKMALAARLTDGEKDPLENLSDDENKKDENCPKKKKRKENSIDLVEIFATNPDPLKSHSLETNSSTLALSNHFILIHDNKKLILFDLNKKTQEFEWNDNDFGILVDICWMPSISLFLILTIHSVYMFDPMKSAPNVPIKIETIKPLDRSHVLASLSPFDRDLYINYHKGVHIDQYHVDPKLEWTLQKRFSKNECSEVKDIGIRDVRCDNEHICLSIMQMDDLKWRLDLMSRDMVRVRRGVAMDSGENQHKFFSMLIPLQDQRWLFVNWFTNKLWIVDQQGKTRLMKETKIKNIRNISVSPDSSIMALRTEKPNTLKIYKLD</sequence>
<feature type="region of interest" description="Disordered" evidence="1">
    <location>
        <begin position="188"/>
        <end position="210"/>
    </location>
</feature>
<name>A0A815ES44_ADIRI</name>
<dbReference type="SUPFAM" id="SSF82171">
    <property type="entry name" value="DPP6 N-terminal domain-like"/>
    <property type="match status" value="1"/>
</dbReference>
<proteinExistence type="predicted"/>
<evidence type="ECO:0000313" key="3">
    <source>
        <dbReference type="Proteomes" id="UP000663828"/>
    </source>
</evidence>
<feature type="compositionally biased region" description="Basic and acidic residues" evidence="1">
    <location>
        <begin position="188"/>
        <end position="205"/>
    </location>
</feature>
<keyword evidence="3" id="KW-1185">Reference proteome</keyword>
<protein>
    <submittedName>
        <fullName evidence="2">Uncharacterized protein</fullName>
    </submittedName>
</protein>